<evidence type="ECO:0000256" key="1">
    <source>
        <dbReference type="ARBA" id="ARBA00023054"/>
    </source>
</evidence>
<dbReference type="InterPro" id="IPR003798">
    <property type="entry name" value="DNA_recombination_RmuC"/>
</dbReference>
<proteinExistence type="predicted"/>
<gene>
    <name evidence="4" type="ORF">GBAR_LOCUS6846</name>
</gene>
<feature type="region of interest" description="Disordered" evidence="3">
    <location>
        <begin position="284"/>
        <end position="307"/>
    </location>
</feature>
<dbReference type="PANTHER" id="PTHR30563">
    <property type="entry name" value="DNA RECOMBINATION PROTEIN RMUC"/>
    <property type="match status" value="1"/>
</dbReference>
<evidence type="ECO:0000256" key="3">
    <source>
        <dbReference type="SAM" id="MobiDB-lite"/>
    </source>
</evidence>
<dbReference type="Proteomes" id="UP001174909">
    <property type="component" value="Unassembled WGS sequence"/>
</dbReference>
<comment type="caution">
    <text evidence="4">The sequence shown here is derived from an EMBL/GenBank/DDBJ whole genome shotgun (WGS) entry which is preliminary data.</text>
</comment>
<evidence type="ECO:0000256" key="2">
    <source>
        <dbReference type="ARBA" id="ARBA00023172"/>
    </source>
</evidence>
<dbReference type="Pfam" id="PF02646">
    <property type="entry name" value="RmuC"/>
    <property type="match status" value="1"/>
</dbReference>
<dbReference type="GO" id="GO:0006310">
    <property type="term" value="P:DNA recombination"/>
    <property type="evidence" value="ECO:0007669"/>
    <property type="project" value="UniProtKB-KW"/>
</dbReference>
<keyword evidence="2" id="KW-0233">DNA recombination</keyword>
<keyword evidence="1" id="KW-0175">Coiled coil</keyword>
<accession>A0AA35WEE9</accession>
<dbReference type="EMBL" id="CASHTH010001033">
    <property type="protein sequence ID" value="CAI8010392.1"/>
    <property type="molecule type" value="Genomic_DNA"/>
</dbReference>
<evidence type="ECO:0000313" key="4">
    <source>
        <dbReference type="EMBL" id="CAI8010392.1"/>
    </source>
</evidence>
<evidence type="ECO:0000313" key="5">
    <source>
        <dbReference type="Proteomes" id="UP001174909"/>
    </source>
</evidence>
<reference evidence="4" key="1">
    <citation type="submission" date="2023-03" db="EMBL/GenBank/DDBJ databases">
        <authorList>
            <person name="Steffen K."/>
            <person name="Cardenas P."/>
        </authorList>
    </citation>
    <scope>NUCLEOTIDE SEQUENCE</scope>
</reference>
<protein>
    <submittedName>
        <fullName evidence="4">DNA recombination protein RmuC homolog</fullName>
    </submittedName>
</protein>
<name>A0AA35WEE9_GEOBA</name>
<organism evidence="4 5">
    <name type="scientific">Geodia barretti</name>
    <name type="common">Barrett's horny sponge</name>
    <dbReference type="NCBI Taxonomy" id="519541"/>
    <lineage>
        <taxon>Eukaryota</taxon>
        <taxon>Metazoa</taxon>
        <taxon>Porifera</taxon>
        <taxon>Demospongiae</taxon>
        <taxon>Heteroscleromorpha</taxon>
        <taxon>Tetractinellida</taxon>
        <taxon>Astrophorina</taxon>
        <taxon>Geodiidae</taxon>
        <taxon>Geodia</taxon>
    </lineage>
</organism>
<dbReference type="AlphaFoldDB" id="A0AA35WEE9"/>
<dbReference type="PANTHER" id="PTHR30563:SF0">
    <property type="entry name" value="DNA RECOMBINATION PROTEIN RMUC"/>
    <property type="match status" value="1"/>
</dbReference>
<keyword evidence="5" id="KW-1185">Reference proteome</keyword>
<sequence length="307" mass="34189">MESAKSEFALRHQQFQELVKPLAENYGKLNPQIESLSTQVKSVTAETSKLSTALTDNRKAGHWGEVQLRKVAELAGMSQHCDFAEQTGVPDGRPDMIVNLPERRAVVVDAKAPLNAYLAAQNAAEGESADAIWMRHPRALRAQVDDLSRKGYGVSVAGSLDFVVMFVPGDQFLSSALHANPNLIEYAMSKRIAIATPASLIAMLWAVANGWQQFRLAQDAARIKDVGEEMHKRMQIFMRHYQNVGKELDSAVKAYNSSISSFDQRVVPQGRRFADLVVSDEDDFQAQRRLSPPRRIPDTATTWRLEP</sequence>